<evidence type="ECO:0000256" key="1">
    <source>
        <dbReference type="ARBA" id="ARBA00005695"/>
    </source>
</evidence>
<dbReference type="Pfam" id="PF00496">
    <property type="entry name" value="SBP_bac_5"/>
    <property type="match status" value="1"/>
</dbReference>
<dbReference type="GO" id="GO:0042597">
    <property type="term" value="C:periplasmic space"/>
    <property type="evidence" value="ECO:0007669"/>
    <property type="project" value="UniProtKB-ARBA"/>
</dbReference>
<dbReference type="PROSITE" id="PS51257">
    <property type="entry name" value="PROKAR_LIPOPROTEIN"/>
    <property type="match status" value="1"/>
</dbReference>
<dbReference type="Gene3D" id="3.40.190.10">
    <property type="entry name" value="Periplasmic binding protein-like II"/>
    <property type="match status" value="1"/>
</dbReference>
<comment type="similarity">
    <text evidence="1">Belongs to the bacterial solute-binding protein 5 family.</text>
</comment>
<dbReference type="PANTHER" id="PTHR30290:SF9">
    <property type="entry name" value="OLIGOPEPTIDE-BINDING PROTEIN APPA"/>
    <property type="match status" value="1"/>
</dbReference>
<dbReference type="InterPro" id="IPR000914">
    <property type="entry name" value="SBP_5_dom"/>
</dbReference>
<dbReference type="GO" id="GO:0043190">
    <property type="term" value="C:ATP-binding cassette (ABC) transporter complex"/>
    <property type="evidence" value="ECO:0007669"/>
    <property type="project" value="InterPro"/>
</dbReference>
<evidence type="ECO:0000256" key="3">
    <source>
        <dbReference type="ARBA" id="ARBA00022729"/>
    </source>
</evidence>
<dbReference type="CDD" id="cd00995">
    <property type="entry name" value="PBP2_NikA_DppA_OppA_like"/>
    <property type="match status" value="1"/>
</dbReference>
<organism evidence="6 7">
    <name type="scientific">Candidatus Ventrousia excrementavium</name>
    <dbReference type="NCBI Taxonomy" id="2840961"/>
    <lineage>
        <taxon>Bacteria</taxon>
        <taxon>Bacillati</taxon>
        <taxon>Bacillota</taxon>
        <taxon>Clostridia</taxon>
        <taxon>Eubacteriales</taxon>
        <taxon>Clostridiaceae</taxon>
        <taxon>Clostridiaceae incertae sedis</taxon>
        <taxon>Candidatus Ventrousia</taxon>
    </lineage>
</organism>
<protein>
    <submittedName>
        <fullName evidence="6">ABC transporter substrate-binding protein</fullName>
    </submittedName>
</protein>
<reference evidence="6" key="2">
    <citation type="journal article" date="2021" name="PeerJ">
        <title>Extensive microbial diversity within the chicken gut microbiome revealed by metagenomics and culture.</title>
        <authorList>
            <person name="Gilroy R."/>
            <person name="Ravi A."/>
            <person name="Getino M."/>
            <person name="Pursley I."/>
            <person name="Horton D.L."/>
            <person name="Alikhan N.F."/>
            <person name="Baker D."/>
            <person name="Gharbi K."/>
            <person name="Hall N."/>
            <person name="Watson M."/>
            <person name="Adriaenssens E.M."/>
            <person name="Foster-Nyarko E."/>
            <person name="Jarju S."/>
            <person name="Secka A."/>
            <person name="Antonio M."/>
            <person name="Oren A."/>
            <person name="Chaudhuri R.R."/>
            <person name="La Ragione R."/>
            <person name="Hildebrand F."/>
            <person name="Pallen M.J."/>
        </authorList>
    </citation>
    <scope>NUCLEOTIDE SEQUENCE</scope>
    <source>
        <strain evidence="6">CHK191-8634</strain>
    </source>
</reference>
<name>A0A9D1IXW4_9CLOT</name>
<gene>
    <name evidence="6" type="ORF">IAB67_07765</name>
</gene>
<dbReference type="PIRSF" id="PIRSF002741">
    <property type="entry name" value="MppA"/>
    <property type="match status" value="1"/>
</dbReference>
<evidence type="ECO:0000259" key="5">
    <source>
        <dbReference type="Pfam" id="PF00496"/>
    </source>
</evidence>
<dbReference type="PANTHER" id="PTHR30290">
    <property type="entry name" value="PERIPLASMIC BINDING COMPONENT OF ABC TRANSPORTER"/>
    <property type="match status" value="1"/>
</dbReference>
<dbReference type="InterPro" id="IPR039424">
    <property type="entry name" value="SBP_5"/>
</dbReference>
<feature type="signal peptide" evidence="4">
    <location>
        <begin position="1"/>
        <end position="21"/>
    </location>
</feature>
<keyword evidence="2" id="KW-0813">Transport</keyword>
<dbReference type="AlphaFoldDB" id="A0A9D1IXW4"/>
<dbReference type="SUPFAM" id="SSF53850">
    <property type="entry name" value="Periplasmic binding protein-like II"/>
    <property type="match status" value="1"/>
</dbReference>
<dbReference type="GO" id="GO:1904680">
    <property type="term" value="F:peptide transmembrane transporter activity"/>
    <property type="evidence" value="ECO:0007669"/>
    <property type="project" value="TreeGrafter"/>
</dbReference>
<dbReference type="Gene3D" id="3.90.76.10">
    <property type="entry name" value="Dipeptide-binding Protein, Domain 1"/>
    <property type="match status" value="1"/>
</dbReference>
<evidence type="ECO:0000313" key="6">
    <source>
        <dbReference type="EMBL" id="HIU44174.1"/>
    </source>
</evidence>
<comment type="caution">
    <text evidence="6">The sequence shown here is derived from an EMBL/GenBank/DDBJ whole genome shotgun (WGS) entry which is preliminary data.</text>
</comment>
<feature type="domain" description="Solute-binding protein family 5" evidence="5">
    <location>
        <begin position="87"/>
        <end position="425"/>
    </location>
</feature>
<proteinExistence type="inferred from homology"/>
<evidence type="ECO:0000256" key="4">
    <source>
        <dbReference type="SAM" id="SignalP"/>
    </source>
</evidence>
<dbReference type="InterPro" id="IPR030678">
    <property type="entry name" value="Peptide/Ni-bd"/>
</dbReference>
<dbReference type="GO" id="GO:0015833">
    <property type="term" value="P:peptide transport"/>
    <property type="evidence" value="ECO:0007669"/>
    <property type="project" value="TreeGrafter"/>
</dbReference>
<evidence type="ECO:0000313" key="7">
    <source>
        <dbReference type="Proteomes" id="UP000824073"/>
    </source>
</evidence>
<evidence type="ECO:0000256" key="2">
    <source>
        <dbReference type="ARBA" id="ARBA00022448"/>
    </source>
</evidence>
<dbReference type="Proteomes" id="UP000824073">
    <property type="component" value="Unassembled WGS sequence"/>
</dbReference>
<keyword evidence="3 4" id="KW-0732">Signal</keyword>
<reference evidence="6" key="1">
    <citation type="submission" date="2020-10" db="EMBL/GenBank/DDBJ databases">
        <authorList>
            <person name="Gilroy R."/>
        </authorList>
    </citation>
    <scope>NUCLEOTIDE SEQUENCE</scope>
    <source>
        <strain evidence="6">CHK191-8634</strain>
    </source>
</reference>
<feature type="chain" id="PRO_5039401021" evidence="4">
    <location>
        <begin position="22"/>
        <end position="510"/>
    </location>
</feature>
<sequence length="510" mass="56792">MKKKLSLLLAMLLLVSVLALGCSSDTGTAGNEGDGETSGEKRDDVIIYVENPWSSLDPHGTGATTYVNMYLTNQMYESLTYVNDAGEVTPVLAKDWTVSDDGLVYTFNLQEGVKFHNGEEMKASDVAYSYERAMGFPELETYYAPIASVAATGDYTFEITLKYAFAPFLTYTENIPVVSEKYVEEGNSLLDTACGTGPYQLVDFDMNTECNMTRFDDYWKEPASIKDAKFKVITEGTTAVVAFESGELDFIFCFNVSAFAPLEESGKYNTMLGSTYHTAHILMNNKVEPLDNVHMRRALAHATDRETMIEIAYEGLATPAYLMANTSTFGVTEENFVNAYPYDLDLAREELAAAGYPDGLDLGTMTIMGGTYHEKYAQVFQQSLSEIGVTIELQASETAVADATAHDYTLCTMGNGFTSDFAYNSSHYVPDNMMNYDNPEVTALFEEAAQEQDSDRRLELYGQVIQIIQEDCPNIPIFNKQIPWVWAKDLNATPHINSGHPYYVYEMSWN</sequence>
<accession>A0A9D1IXW4</accession>
<dbReference type="EMBL" id="DVMR01000058">
    <property type="protein sequence ID" value="HIU44174.1"/>
    <property type="molecule type" value="Genomic_DNA"/>
</dbReference>
<dbReference type="Gene3D" id="3.10.105.10">
    <property type="entry name" value="Dipeptide-binding Protein, Domain 3"/>
    <property type="match status" value="1"/>
</dbReference>